<accession>A0A4R6TD66</accession>
<dbReference type="AlphaFoldDB" id="A0A4R6TD66"/>
<dbReference type="OrthoDB" id="1191002at2"/>
<dbReference type="RefSeq" id="WP_133537883.1">
    <property type="nucleotide sequence ID" value="NZ_SNYH01000006.1"/>
</dbReference>
<protein>
    <recommendedName>
        <fullName evidence="3">TonB-like protein</fullName>
    </recommendedName>
</protein>
<comment type="caution">
    <text evidence="1">The sequence shown here is derived from an EMBL/GenBank/DDBJ whole genome shotgun (WGS) entry which is preliminary data.</text>
</comment>
<reference evidence="1 2" key="1">
    <citation type="submission" date="2019-03" db="EMBL/GenBank/DDBJ databases">
        <title>Genomic Encyclopedia of Type Strains, Phase III (KMG-III): the genomes of soil and plant-associated and newly described type strains.</title>
        <authorList>
            <person name="Whitman W."/>
        </authorList>
    </citation>
    <scope>NUCLEOTIDE SEQUENCE [LARGE SCALE GENOMIC DNA]</scope>
    <source>
        <strain evidence="1 2">CECT 8283</strain>
    </source>
</reference>
<sequence>MNIRYVLLLILVLLCTSCDFFSFTNKNKEQAVDTIIDFTKVDVSPAFNKCKNLLNEAKTNCFRKEIHERIADKLQRYNFITHVAVDEEILINVVINPEGNFQLKNIQTSSIIKEQLPDLEKTIQAIINELPKVSPAIKRGVIVTTQYQLPIKIQTN</sequence>
<proteinExistence type="predicted"/>
<evidence type="ECO:0000313" key="2">
    <source>
        <dbReference type="Proteomes" id="UP000295390"/>
    </source>
</evidence>
<name>A0A4R6TD66_9FLAO</name>
<evidence type="ECO:0008006" key="3">
    <source>
        <dbReference type="Google" id="ProtNLM"/>
    </source>
</evidence>
<dbReference type="Proteomes" id="UP000295390">
    <property type="component" value="Unassembled WGS sequence"/>
</dbReference>
<dbReference type="EMBL" id="SNYH01000006">
    <property type="protein sequence ID" value="TDQ22877.1"/>
    <property type="molecule type" value="Genomic_DNA"/>
</dbReference>
<keyword evidence="2" id="KW-1185">Reference proteome</keyword>
<gene>
    <name evidence="1" type="ORF">DFQ07_2899</name>
</gene>
<evidence type="ECO:0000313" key="1">
    <source>
        <dbReference type="EMBL" id="TDQ22877.1"/>
    </source>
</evidence>
<organism evidence="1 2">
    <name type="scientific">Tenacibaculum caenipelagi</name>
    <dbReference type="NCBI Taxonomy" id="1325435"/>
    <lineage>
        <taxon>Bacteria</taxon>
        <taxon>Pseudomonadati</taxon>
        <taxon>Bacteroidota</taxon>
        <taxon>Flavobacteriia</taxon>
        <taxon>Flavobacteriales</taxon>
        <taxon>Flavobacteriaceae</taxon>
        <taxon>Tenacibaculum</taxon>
    </lineage>
</organism>